<keyword evidence="1" id="KW-0175">Coiled coil</keyword>
<dbReference type="InterPro" id="IPR008974">
    <property type="entry name" value="TRAF-like"/>
</dbReference>
<dbReference type="PANTHER" id="PTHR46236:SF12">
    <property type="entry name" value="MATH DOMAIN-CONTAINING PROTEIN"/>
    <property type="match status" value="1"/>
</dbReference>
<dbReference type="InterPro" id="IPR002083">
    <property type="entry name" value="MATH/TRAF_dom"/>
</dbReference>
<dbReference type="Gene3D" id="2.60.210.10">
    <property type="entry name" value="Apoptosis, Tumor Necrosis Factor Receptor Associated Protein 2, Chain A"/>
    <property type="match status" value="1"/>
</dbReference>
<dbReference type="SMART" id="SM00061">
    <property type="entry name" value="MATH"/>
    <property type="match status" value="1"/>
</dbReference>
<evidence type="ECO:0000259" key="2">
    <source>
        <dbReference type="PROSITE" id="PS50144"/>
    </source>
</evidence>
<dbReference type="PANTHER" id="PTHR46236">
    <property type="entry name" value="TRAF-LIKE SUPERFAMILY PROTEIN"/>
    <property type="match status" value="1"/>
</dbReference>
<reference evidence="3 4" key="1">
    <citation type="submission" date="2022-03" db="EMBL/GenBank/DDBJ databases">
        <authorList>
            <person name="Nunn A."/>
            <person name="Chopra R."/>
            <person name="Nunn A."/>
            <person name="Contreras Garrido A."/>
        </authorList>
    </citation>
    <scope>NUCLEOTIDE SEQUENCE [LARGE SCALE GENOMIC DNA]</scope>
</reference>
<dbReference type="Pfam" id="PF22486">
    <property type="entry name" value="MATH_2"/>
    <property type="match status" value="1"/>
</dbReference>
<dbReference type="PROSITE" id="PS50144">
    <property type="entry name" value="MATH"/>
    <property type="match status" value="1"/>
</dbReference>
<accession>A0AAU9RV67</accession>
<evidence type="ECO:0000256" key="1">
    <source>
        <dbReference type="ARBA" id="ARBA00023054"/>
    </source>
</evidence>
<sequence length="340" mass="39154">MEDQKQINLMKDQKQTSFTFEIDNFSEKEGVIASPKFLSRGCEWYVGVYPKGDNAEGYLSLNLYVANPESLRLGWKRRAKCSFLLLDQSGKVLYRTDELWCQLFCAQLQGWGLAKAVPLKKLQEKGFLENNKLIVKVEVKVLEVVDESEVTGNETLYVQGFQLLYPQFVSVTRLLTKHPDFATNFKPKNQLVKTTYMNILLGHIEALDKPAHSLSDTELSNAYRDLIELTEAGFKLDWLKKKLYEVILERKKEDPDGLRVKENIKTLSIELNKERVKPATSADKDLSLEQAMWNLRDELDKEKAKSSTSGTKDWLEGVVRSWNQWKLRLGFADLGYNKLN</sequence>
<keyword evidence="4" id="KW-1185">Reference proteome</keyword>
<dbReference type="EMBL" id="OU466858">
    <property type="protein sequence ID" value="CAH2047709.1"/>
    <property type="molecule type" value="Genomic_DNA"/>
</dbReference>
<dbReference type="SUPFAM" id="SSF49599">
    <property type="entry name" value="TRAF domain-like"/>
    <property type="match status" value="1"/>
</dbReference>
<organism evidence="3 4">
    <name type="scientific">Thlaspi arvense</name>
    <name type="common">Field penny-cress</name>
    <dbReference type="NCBI Taxonomy" id="13288"/>
    <lineage>
        <taxon>Eukaryota</taxon>
        <taxon>Viridiplantae</taxon>
        <taxon>Streptophyta</taxon>
        <taxon>Embryophyta</taxon>
        <taxon>Tracheophyta</taxon>
        <taxon>Spermatophyta</taxon>
        <taxon>Magnoliopsida</taxon>
        <taxon>eudicotyledons</taxon>
        <taxon>Gunneridae</taxon>
        <taxon>Pentapetalae</taxon>
        <taxon>rosids</taxon>
        <taxon>malvids</taxon>
        <taxon>Brassicales</taxon>
        <taxon>Brassicaceae</taxon>
        <taxon>Thlaspideae</taxon>
        <taxon>Thlaspi</taxon>
    </lineage>
</organism>
<name>A0AAU9RV67_THLAR</name>
<protein>
    <recommendedName>
        <fullName evidence="2">MATH domain-containing protein</fullName>
    </recommendedName>
</protein>
<gene>
    <name evidence="3" type="ORF">TAV2_LOCUS7383</name>
</gene>
<dbReference type="Proteomes" id="UP000836841">
    <property type="component" value="Chromosome 2"/>
</dbReference>
<feature type="domain" description="MATH" evidence="2">
    <location>
        <begin position="15"/>
        <end position="139"/>
    </location>
</feature>
<dbReference type="CDD" id="cd00121">
    <property type="entry name" value="MATH"/>
    <property type="match status" value="1"/>
</dbReference>
<dbReference type="AlphaFoldDB" id="A0AAU9RV67"/>
<evidence type="ECO:0000313" key="3">
    <source>
        <dbReference type="EMBL" id="CAH2047709.1"/>
    </source>
</evidence>
<dbReference type="InterPro" id="IPR050804">
    <property type="entry name" value="MCC"/>
</dbReference>
<proteinExistence type="predicted"/>
<evidence type="ECO:0000313" key="4">
    <source>
        <dbReference type="Proteomes" id="UP000836841"/>
    </source>
</evidence>